<accession>A0ACB8ZWN4</accession>
<gene>
    <name evidence="1" type="ORF">L6452_26788</name>
</gene>
<sequence>MLQNGMKPGGLHVKSSMAEFSKSDRADEVESVKLSELLYDRHFRVVFIGSALLALQQLSGINVVFNFYSTVFKSGGVPSDILNMSVGAFSMAMQAVAGSTLVSGSSEVYLSVVAGRFVLSFPMGVGPVPGLLLSEIFPSRIRAKAMAICMAVHWVTKFLCWFAISAVAGTTWGPESVHSLRKFFLVGIFLCQEQCAGGGDLDPLHIPSSIFIFAYLNI</sequence>
<evidence type="ECO:0000313" key="1">
    <source>
        <dbReference type="EMBL" id="KAI3701598.1"/>
    </source>
</evidence>
<organism evidence="1 2">
    <name type="scientific">Arctium lappa</name>
    <name type="common">Greater burdock</name>
    <name type="synonym">Lappa major</name>
    <dbReference type="NCBI Taxonomy" id="4217"/>
    <lineage>
        <taxon>Eukaryota</taxon>
        <taxon>Viridiplantae</taxon>
        <taxon>Streptophyta</taxon>
        <taxon>Embryophyta</taxon>
        <taxon>Tracheophyta</taxon>
        <taxon>Spermatophyta</taxon>
        <taxon>Magnoliopsida</taxon>
        <taxon>eudicotyledons</taxon>
        <taxon>Gunneridae</taxon>
        <taxon>Pentapetalae</taxon>
        <taxon>asterids</taxon>
        <taxon>campanulids</taxon>
        <taxon>Asterales</taxon>
        <taxon>Asteraceae</taxon>
        <taxon>Carduoideae</taxon>
        <taxon>Cardueae</taxon>
        <taxon>Arctiinae</taxon>
        <taxon>Arctium</taxon>
    </lineage>
</organism>
<comment type="caution">
    <text evidence="1">The sequence shown here is derived from an EMBL/GenBank/DDBJ whole genome shotgun (WGS) entry which is preliminary data.</text>
</comment>
<reference evidence="1 2" key="2">
    <citation type="journal article" date="2022" name="Mol. Ecol. Resour.">
        <title>The genomes of chicory, endive, great burdock and yacon provide insights into Asteraceae paleo-polyploidization history and plant inulin production.</title>
        <authorList>
            <person name="Fan W."/>
            <person name="Wang S."/>
            <person name="Wang H."/>
            <person name="Wang A."/>
            <person name="Jiang F."/>
            <person name="Liu H."/>
            <person name="Zhao H."/>
            <person name="Xu D."/>
            <person name="Zhang Y."/>
        </authorList>
    </citation>
    <scope>NUCLEOTIDE SEQUENCE [LARGE SCALE GENOMIC DNA]</scope>
    <source>
        <strain evidence="2">cv. Niubang</strain>
    </source>
</reference>
<evidence type="ECO:0000313" key="2">
    <source>
        <dbReference type="Proteomes" id="UP001055879"/>
    </source>
</evidence>
<keyword evidence="2" id="KW-1185">Reference proteome</keyword>
<reference evidence="2" key="1">
    <citation type="journal article" date="2022" name="Mol. Ecol. Resour.">
        <title>The genomes of chicory, endive, great burdock and yacon provide insights into Asteraceae palaeo-polyploidization history and plant inulin production.</title>
        <authorList>
            <person name="Fan W."/>
            <person name="Wang S."/>
            <person name="Wang H."/>
            <person name="Wang A."/>
            <person name="Jiang F."/>
            <person name="Liu H."/>
            <person name="Zhao H."/>
            <person name="Xu D."/>
            <person name="Zhang Y."/>
        </authorList>
    </citation>
    <scope>NUCLEOTIDE SEQUENCE [LARGE SCALE GENOMIC DNA]</scope>
    <source>
        <strain evidence="2">cv. Niubang</strain>
    </source>
</reference>
<protein>
    <submittedName>
        <fullName evidence="1">Uncharacterized protein</fullName>
    </submittedName>
</protein>
<proteinExistence type="predicted"/>
<name>A0ACB8ZWN4_ARCLA</name>
<dbReference type="Proteomes" id="UP001055879">
    <property type="component" value="Linkage Group LG09"/>
</dbReference>
<dbReference type="EMBL" id="CM042055">
    <property type="protein sequence ID" value="KAI3701598.1"/>
    <property type="molecule type" value="Genomic_DNA"/>
</dbReference>